<gene>
    <name evidence="4" type="ORF">BLM47_05490</name>
</gene>
<proteinExistence type="inferred from homology"/>
<protein>
    <submittedName>
        <fullName evidence="4">Spore coat protein</fullName>
    </submittedName>
</protein>
<reference evidence="4 5" key="1">
    <citation type="submission" date="2016-12" db="EMBL/GenBank/DDBJ databases">
        <title>Candidatus Reconcilibacillus cellulovorans genome.</title>
        <authorList>
            <person name="Kolinko S."/>
            <person name="Wu Y.-W."/>
            <person name="Tachea F."/>
            <person name="Denzel E."/>
            <person name="Hiras J."/>
            <person name="Baecker N."/>
            <person name="Chan L.J."/>
            <person name="Eichorst S.A."/>
            <person name="Frey D."/>
            <person name="Adams P.D."/>
            <person name="Pray T."/>
            <person name="Tanjore D."/>
            <person name="Petzold C.J."/>
            <person name="Gladden J.M."/>
            <person name="Simmons B.A."/>
            <person name="Singer S.W."/>
        </authorList>
    </citation>
    <scope>NUCLEOTIDE SEQUENCE [LARGE SCALE GENOMIC DNA]</scope>
    <source>
        <strain evidence="4">JTherm</strain>
    </source>
</reference>
<dbReference type="PANTHER" id="PTHR39183:SF1">
    <property type="entry name" value="SPORE COAT PROTEIN F-LIKE PROTEIN YHCQ"/>
    <property type="match status" value="1"/>
</dbReference>
<dbReference type="GO" id="GO:0030435">
    <property type="term" value="P:sporulation resulting in formation of a cellular spore"/>
    <property type="evidence" value="ECO:0007669"/>
    <property type="project" value="UniProtKB-KW"/>
</dbReference>
<evidence type="ECO:0000256" key="1">
    <source>
        <dbReference type="ARBA" id="ARBA00022969"/>
    </source>
</evidence>
<evidence type="ECO:0000256" key="3">
    <source>
        <dbReference type="ARBA" id="ARBA00024344"/>
    </source>
</evidence>
<dbReference type="PANTHER" id="PTHR39183">
    <property type="entry name" value="SPORE COAT PROTEIN F-LIKE PROTEIN YHCQ"/>
    <property type="match status" value="1"/>
</dbReference>
<dbReference type="EMBL" id="MOXJ01000009">
    <property type="protein sequence ID" value="PDO10785.1"/>
    <property type="molecule type" value="Genomic_DNA"/>
</dbReference>
<comment type="caution">
    <text evidence="4">The sequence shown here is derived from an EMBL/GenBank/DDBJ whole genome shotgun (WGS) entry which is preliminary data.</text>
</comment>
<accession>A0A2A6E1B9</accession>
<sequence length="189" mass="21427">MPFGAHETVETHEILNEKMNMIRHFAMYRAMCSSEELRRMIDRQLTELTRSYDRLANYTRDYAARFGVPQQYAQPQGTPQQVLYGLRQPAPVSPQLDGSMDDRGIALAVLCAHKNAAKNQMAACLEAADPNLRRMLSDDAVMCANMAYETFLFMNRQGDYQVPTLLDQTAKTFLHAYRPAGEPISPFVS</sequence>
<dbReference type="Proteomes" id="UP000243688">
    <property type="component" value="Unassembled WGS sequence"/>
</dbReference>
<keyword evidence="4" id="KW-0167">Capsid protein</keyword>
<comment type="subcellular location">
    <subcellularLocation>
        <location evidence="2">Spore coat</location>
    </subcellularLocation>
</comment>
<dbReference type="AlphaFoldDB" id="A0A2A6E1B9"/>
<dbReference type="Gene3D" id="1.20.1260.10">
    <property type="match status" value="1"/>
</dbReference>
<keyword evidence="4" id="KW-0946">Virion</keyword>
<dbReference type="Pfam" id="PF07875">
    <property type="entry name" value="Coat_F"/>
    <property type="match status" value="1"/>
</dbReference>
<organism evidence="4 5">
    <name type="scientific">Candidatus Reconcilbacillus cellulovorans</name>
    <dbReference type="NCBI Taxonomy" id="1906605"/>
    <lineage>
        <taxon>Bacteria</taxon>
        <taxon>Bacillati</taxon>
        <taxon>Bacillota</taxon>
        <taxon>Bacilli</taxon>
        <taxon>Bacillales</taxon>
        <taxon>Paenibacillaceae</taxon>
        <taxon>Candidatus Reconcilbacillus</taxon>
    </lineage>
</organism>
<comment type="similarity">
    <text evidence="3">Belongs to the CotF family.</text>
</comment>
<evidence type="ECO:0000313" key="4">
    <source>
        <dbReference type="EMBL" id="PDO10785.1"/>
    </source>
</evidence>
<evidence type="ECO:0000313" key="5">
    <source>
        <dbReference type="Proteomes" id="UP000243688"/>
    </source>
</evidence>
<dbReference type="InterPro" id="IPR012851">
    <property type="entry name" value="Spore_coat_CotF-like"/>
</dbReference>
<name>A0A2A6E1B9_9BACL</name>
<dbReference type="InterPro" id="IPR012347">
    <property type="entry name" value="Ferritin-like"/>
</dbReference>
<keyword evidence="1" id="KW-0749">Sporulation</keyword>
<evidence type="ECO:0000256" key="2">
    <source>
        <dbReference type="ARBA" id="ARBA00024325"/>
    </source>
</evidence>